<organism evidence="1 2">
    <name type="scientific">SAR86 cluster bacterium</name>
    <dbReference type="NCBI Taxonomy" id="2030880"/>
    <lineage>
        <taxon>Bacteria</taxon>
        <taxon>Pseudomonadati</taxon>
        <taxon>Pseudomonadota</taxon>
        <taxon>Gammaproteobacteria</taxon>
        <taxon>SAR86 cluster</taxon>
    </lineage>
</organism>
<name>A0A2A4X6P3_9GAMM</name>
<evidence type="ECO:0008006" key="3">
    <source>
        <dbReference type="Google" id="ProtNLM"/>
    </source>
</evidence>
<dbReference type="Gene3D" id="1.25.40.10">
    <property type="entry name" value="Tetratricopeptide repeat domain"/>
    <property type="match status" value="1"/>
</dbReference>
<protein>
    <recommendedName>
        <fullName evidence="3">Tetratricopeptide repeat protein</fullName>
    </recommendedName>
</protein>
<proteinExistence type="predicted"/>
<reference evidence="2" key="1">
    <citation type="submission" date="2017-08" db="EMBL/GenBank/DDBJ databases">
        <title>A dynamic microbial community with high functional redundancy inhabits the cold, oxic subseafloor aquifer.</title>
        <authorList>
            <person name="Tully B.J."/>
            <person name="Wheat C.G."/>
            <person name="Glazer B.T."/>
            <person name="Huber J.A."/>
        </authorList>
    </citation>
    <scope>NUCLEOTIDE SEQUENCE [LARGE SCALE GENOMIC DNA]</scope>
</reference>
<dbReference type="SUPFAM" id="SSF48452">
    <property type="entry name" value="TPR-like"/>
    <property type="match status" value="1"/>
</dbReference>
<evidence type="ECO:0000313" key="2">
    <source>
        <dbReference type="Proteomes" id="UP000218767"/>
    </source>
</evidence>
<dbReference type="AlphaFoldDB" id="A0A2A4X6P3"/>
<accession>A0A2A4X6P3</accession>
<sequence>MKPLAVQGVKNFHLIAMLFLFFFYTSNAKSETESVLLIERFEEVYLEVSSDEQEQPLAKLLAEAESNRDQNKEDAEAWIASGMIRSAYGVTQGIRALGIMKTARHDFETAIDLDDRALGGLAQAFLGRLYFVLPSWPVSYGSSKKARALLKEALDIDSESMANNYYYGLFLASEDEYQEALSYLTRAKSSARRPNLPNWDAVLLRDIDLAIQSANEHL</sequence>
<evidence type="ECO:0000313" key="1">
    <source>
        <dbReference type="EMBL" id="PCI78240.1"/>
    </source>
</evidence>
<dbReference type="InterPro" id="IPR011990">
    <property type="entry name" value="TPR-like_helical_dom_sf"/>
</dbReference>
<dbReference type="EMBL" id="NVUL01000035">
    <property type="protein sequence ID" value="PCI78240.1"/>
    <property type="molecule type" value="Genomic_DNA"/>
</dbReference>
<dbReference type="Proteomes" id="UP000218767">
    <property type="component" value="Unassembled WGS sequence"/>
</dbReference>
<comment type="caution">
    <text evidence="1">The sequence shown here is derived from an EMBL/GenBank/DDBJ whole genome shotgun (WGS) entry which is preliminary data.</text>
</comment>
<gene>
    <name evidence="1" type="ORF">COB20_06870</name>
</gene>